<evidence type="ECO:0000313" key="3">
    <source>
        <dbReference type="Proteomes" id="UP001338125"/>
    </source>
</evidence>
<sequence length="206" mass="23679">MAFQVLEIDPATDFEELIACQWVSYENPLQPFFRAATLENGVEEYTQRQKSSFKLDPSQRWLKVVNSEGNIIGGALWKVYTANPFENSTKFEAVWYPEGGQRDYFTALLRNIYSFREKAGRRPQLYLHAIFTHPDYRHRGIGDQLMHWGIEKANELGVEMWIGAASTKIQNSTKTSLPPLSIGNLAAYDLQRDRVVERMWSIGIGI</sequence>
<dbReference type="Pfam" id="PF00583">
    <property type="entry name" value="Acetyltransf_1"/>
    <property type="match status" value="1"/>
</dbReference>
<evidence type="ECO:0000259" key="1">
    <source>
        <dbReference type="PROSITE" id="PS51186"/>
    </source>
</evidence>
<keyword evidence="3" id="KW-1185">Reference proteome</keyword>
<evidence type="ECO:0000313" key="2">
    <source>
        <dbReference type="EMBL" id="KAK5998947.1"/>
    </source>
</evidence>
<dbReference type="SUPFAM" id="SSF55729">
    <property type="entry name" value="Acyl-CoA N-acyltransferases (Nat)"/>
    <property type="match status" value="1"/>
</dbReference>
<dbReference type="InterPro" id="IPR000182">
    <property type="entry name" value="GNAT_dom"/>
</dbReference>
<feature type="domain" description="N-acetyltransferase" evidence="1">
    <location>
        <begin position="12"/>
        <end position="206"/>
    </location>
</feature>
<comment type="caution">
    <text evidence="2">The sequence shown here is derived from an EMBL/GenBank/DDBJ whole genome shotgun (WGS) entry which is preliminary data.</text>
</comment>
<gene>
    <name evidence="2" type="ORF">PT974_01331</name>
</gene>
<dbReference type="EMBL" id="JAVFKD010000001">
    <property type="protein sequence ID" value="KAK5998947.1"/>
    <property type="molecule type" value="Genomic_DNA"/>
</dbReference>
<proteinExistence type="predicted"/>
<dbReference type="PROSITE" id="PS51186">
    <property type="entry name" value="GNAT"/>
    <property type="match status" value="1"/>
</dbReference>
<dbReference type="PANTHER" id="PTHR42791:SF5">
    <property type="entry name" value="HYPOTHETICAL ACETYLTRANSFERASE (EUROFUNG)"/>
    <property type="match status" value="1"/>
</dbReference>
<organism evidence="2 3">
    <name type="scientific">Cladobotryum mycophilum</name>
    <dbReference type="NCBI Taxonomy" id="491253"/>
    <lineage>
        <taxon>Eukaryota</taxon>
        <taxon>Fungi</taxon>
        <taxon>Dikarya</taxon>
        <taxon>Ascomycota</taxon>
        <taxon>Pezizomycotina</taxon>
        <taxon>Sordariomycetes</taxon>
        <taxon>Hypocreomycetidae</taxon>
        <taxon>Hypocreales</taxon>
        <taxon>Hypocreaceae</taxon>
        <taxon>Cladobotryum</taxon>
    </lineage>
</organism>
<protein>
    <recommendedName>
        <fullName evidence="1">N-acetyltransferase domain-containing protein</fullName>
    </recommendedName>
</protein>
<reference evidence="2 3" key="1">
    <citation type="submission" date="2024-01" db="EMBL/GenBank/DDBJ databases">
        <title>Complete genome of Cladobotryum mycophilum ATHUM6906.</title>
        <authorList>
            <person name="Christinaki A.C."/>
            <person name="Myridakis A.I."/>
            <person name="Kouvelis V.N."/>
        </authorList>
    </citation>
    <scope>NUCLEOTIDE SEQUENCE [LARGE SCALE GENOMIC DNA]</scope>
    <source>
        <strain evidence="2 3">ATHUM6906</strain>
    </source>
</reference>
<dbReference type="PANTHER" id="PTHR42791">
    <property type="entry name" value="GNAT FAMILY ACETYLTRANSFERASE"/>
    <property type="match status" value="1"/>
</dbReference>
<dbReference type="Gene3D" id="3.40.630.30">
    <property type="match status" value="1"/>
</dbReference>
<dbReference type="CDD" id="cd04301">
    <property type="entry name" value="NAT_SF"/>
    <property type="match status" value="1"/>
</dbReference>
<accession>A0ABR0T3N8</accession>
<dbReference type="InterPro" id="IPR016181">
    <property type="entry name" value="Acyl_CoA_acyltransferase"/>
</dbReference>
<dbReference type="Proteomes" id="UP001338125">
    <property type="component" value="Unassembled WGS sequence"/>
</dbReference>
<dbReference type="InterPro" id="IPR052523">
    <property type="entry name" value="Trichothecene_AcTrans"/>
</dbReference>
<name>A0ABR0T3N8_9HYPO</name>